<dbReference type="AlphaFoldDB" id="A0A1Y2E4Q1"/>
<feature type="compositionally biased region" description="Low complexity" evidence="1">
    <location>
        <begin position="63"/>
        <end position="78"/>
    </location>
</feature>
<dbReference type="RefSeq" id="XP_040717463.1">
    <property type="nucleotide sequence ID" value="XM_040863710.1"/>
</dbReference>
<comment type="caution">
    <text evidence="3">The sequence shown here is derived from an EMBL/GenBank/DDBJ whole genome shotgun (WGS) entry which is preliminary data.</text>
</comment>
<feature type="domain" description="PD-(D/E)XK nuclease-like" evidence="2">
    <location>
        <begin position="223"/>
        <end position="494"/>
    </location>
</feature>
<feature type="region of interest" description="Disordered" evidence="1">
    <location>
        <begin position="25"/>
        <end position="170"/>
    </location>
</feature>
<gene>
    <name evidence="3" type="ORF">BCR38DRAFT_484117</name>
</gene>
<evidence type="ECO:0000256" key="1">
    <source>
        <dbReference type="SAM" id="MobiDB-lite"/>
    </source>
</evidence>
<proteinExistence type="predicted"/>
<dbReference type="Pfam" id="PF20516">
    <property type="entry name" value="PDDEXK_12"/>
    <property type="match status" value="1"/>
</dbReference>
<dbReference type="OrthoDB" id="4161186at2759"/>
<evidence type="ECO:0000313" key="4">
    <source>
        <dbReference type="Proteomes" id="UP000193689"/>
    </source>
</evidence>
<sequence>MEAKKLRELYEDFDAVEELWRLSPTPTQLPQKRRRLDPRGHRIAPGRNKESSLFLIPKTRLQALPLPLRTPSPSRSTASPPPENMLSPHRKRSRDGDGDSTDFTIDLEATPKADRSRLQGQGPPSDWADQRSLTSGMSASSDHSTRSAKSRKSSSAVSRRSSLVKQQRNAALQDTGFESAGFEMGAERLPLQLAQLTEDLTKIGFGVSILPHNLQAEACLTAPLDSHKIPPFAFRQDQHADDFNYSYPDSAFIRDILLRADKCLRDLYSEASWNVEVHKLVLDWVLRIGSPYREAFIDSMYCPSAQISSAFKPEDAPSKMVDFCIFVQTPRDSPEHERIIQLCKSSRPSQSINHTESGSLFKDPIAISIETKRHGENWDEAMLQMGIWHAAQLRSIAWTPKRRPPPPAPGYSADLGHGMTSGPWLHSARRIEFVPGIIIQGHTWKFVATVRGREGERPILYDTVPLGDTQSAFGVLRLVVALQRLKFWARDGFWPAFRSEVLGFGGDVLAV</sequence>
<feature type="compositionally biased region" description="Polar residues" evidence="1">
    <location>
        <begin position="131"/>
        <end position="142"/>
    </location>
</feature>
<dbReference type="STRING" id="1141098.A0A1Y2E4Q1"/>
<accession>A0A1Y2E4Q1</accession>
<name>A0A1Y2E4Q1_9PEZI</name>
<organism evidence="3 4">
    <name type="scientific">Pseudomassariella vexata</name>
    <dbReference type="NCBI Taxonomy" id="1141098"/>
    <lineage>
        <taxon>Eukaryota</taxon>
        <taxon>Fungi</taxon>
        <taxon>Dikarya</taxon>
        <taxon>Ascomycota</taxon>
        <taxon>Pezizomycotina</taxon>
        <taxon>Sordariomycetes</taxon>
        <taxon>Xylariomycetidae</taxon>
        <taxon>Amphisphaeriales</taxon>
        <taxon>Pseudomassariaceae</taxon>
        <taxon>Pseudomassariella</taxon>
    </lineage>
</organism>
<dbReference type="InParanoid" id="A0A1Y2E4Q1"/>
<evidence type="ECO:0000313" key="3">
    <source>
        <dbReference type="EMBL" id="ORY66499.1"/>
    </source>
</evidence>
<reference evidence="3 4" key="1">
    <citation type="submission" date="2016-07" db="EMBL/GenBank/DDBJ databases">
        <title>Pervasive Adenine N6-methylation of Active Genes in Fungi.</title>
        <authorList>
            <consortium name="DOE Joint Genome Institute"/>
            <person name="Mondo S.J."/>
            <person name="Dannebaum R.O."/>
            <person name="Kuo R.C."/>
            <person name="Labutti K."/>
            <person name="Haridas S."/>
            <person name="Kuo A."/>
            <person name="Salamov A."/>
            <person name="Ahrendt S.R."/>
            <person name="Lipzen A."/>
            <person name="Sullivan W."/>
            <person name="Andreopoulos W.B."/>
            <person name="Clum A."/>
            <person name="Lindquist E."/>
            <person name="Daum C."/>
            <person name="Ramamoorthy G.K."/>
            <person name="Gryganskyi A."/>
            <person name="Culley D."/>
            <person name="Magnuson J.K."/>
            <person name="James T.Y."/>
            <person name="O'Malley M.A."/>
            <person name="Stajich J.E."/>
            <person name="Spatafora J.W."/>
            <person name="Visel A."/>
            <person name="Grigoriev I.V."/>
        </authorList>
    </citation>
    <scope>NUCLEOTIDE SEQUENCE [LARGE SCALE GENOMIC DNA]</scope>
    <source>
        <strain evidence="3 4">CBS 129021</strain>
    </source>
</reference>
<dbReference type="Proteomes" id="UP000193689">
    <property type="component" value="Unassembled WGS sequence"/>
</dbReference>
<dbReference type="GeneID" id="63779922"/>
<evidence type="ECO:0000259" key="2">
    <source>
        <dbReference type="Pfam" id="PF20516"/>
    </source>
</evidence>
<keyword evidence="4" id="KW-1185">Reference proteome</keyword>
<protein>
    <recommendedName>
        <fullName evidence="2">PD-(D/E)XK nuclease-like domain-containing protein</fullName>
    </recommendedName>
</protein>
<feature type="compositionally biased region" description="Basic residues" evidence="1">
    <location>
        <begin position="31"/>
        <end position="44"/>
    </location>
</feature>
<dbReference type="InterPro" id="IPR046797">
    <property type="entry name" value="PDDEXK_12"/>
</dbReference>
<dbReference type="EMBL" id="MCFJ01000005">
    <property type="protein sequence ID" value="ORY66499.1"/>
    <property type="molecule type" value="Genomic_DNA"/>
</dbReference>